<evidence type="ECO:0000256" key="3">
    <source>
        <dbReference type="ARBA" id="ARBA00022475"/>
    </source>
</evidence>
<dbReference type="GO" id="GO:0005886">
    <property type="term" value="C:plasma membrane"/>
    <property type="evidence" value="ECO:0007669"/>
    <property type="project" value="UniProtKB-SubCell"/>
</dbReference>
<name>E6PS39_9ZZZZ</name>
<dbReference type="GO" id="GO:0016024">
    <property type="term" value="P:CDP-diacylglycerol biosynthetic process"/>
    <property type="evidence" value="ECO:0007669"/>
    <property type="project" value="TreeGrafter"/>
</dbReference>
<dbReference type="PANTHER" id="PTHR46382:SF1">
    <property type="entry name" value="PHOSPHATIDATE CYTIDYLYLTRANSFERASE"/>
    <property type="match status" value="1"/>
</dbReference>
<evidence type="ECO:0000256" key="7">
    <source>
        <dbReference type="ARBA" id="ARBA00022695"/>
    </source>
</evidence>
<feature type="transmembrane region" description="Helical" evidence="13">
    <location>
        <begin position="83"/>
        <end position="103"/>
    </location>
</feature>
<evidence type="ECO:0000256" key="1">
    <source>
        <dbReference type="ARBA" id="ARBA00004651"/>
    </source>
</evidence>
<keyword evidence="10 13" id="KW-0472">Membrane</keyword>
<evidence type="ECO:0000256" key="6">
    <source>
        <dbReference type="ARBA" id="ARBA00022692"/>
    </source>
</evidence>
<evidence type="ECO:0000256" key="4">
    <source>
        <dbReference type="ARBA" id="ARBA00022516"/>
    </source>
</evidence>
<protein>
    <submittedName>
        <fullName evidence="14">Uncharacterized protein</fullName>
        <ecNumber evidence="14">2.7.7.41</ecNumber>
    </submittedName>
</protein>
<evidence type="ECO:0000256" key="13">
    <source>
        <dbReference type="SAM" id="Phobius"/>
    </source>
</evidence>
<sequence length="278" mass="29297">MLRTRIITAVVLLALLLPTLFLASLSVFALVMALFSSAAMWEWARLAGFKSMAAVVWAMLWLATASALLLLMQAGGAGSIANLRPILMAAALVWIALLAFCLPRANLPRFLAVPAVLAVLGFIVMFAAWLALLLARESGPGFLLSLLGIAWVADIAAYFGGRAFGRSKLAPRISPGKTWAGAYAALLAVLVYAWVCSALPGLSGTLLARIDQTYGMPAMLVSAVLLVTLSIMGDLFESLLKRHAGVKDSSGLLPGHGGVLDRVDALLPLLPIALLFMA</sequence>
<evidence type="ECO:0000256" key="9">
    <source>
        <dbReference type="ARBA" id="ARBA00023098"/>
    </source>
</evidence>
<comment type="similarity">
    <text evidence="2">Belongs to the CDS family.</text>
</comment>
<feature type="transmembrane region" description="Helical" evidence="13">
    <location>
        <begin position="47"/>
        <end position="71"/>
    </location>
</feature>
<keyword evidence="3" id="KW-1003">Cell membrane</keyword>
<keyword evidence="11" id="KW-0594">Phospholipid biosynthesis</keyword>
<proteinExistence type="inferred from homology"/>
<comment type="subcellular location">
    <subcellularLocation>
        <location evidence="1">Cell membrane</location>
        <topology evidence="1">Multi-pass membrane protein</topology>
    </subcellularLocation>
</comment>
<dbReference type="InterPro" id="IPR000374">
    <property type="entry name" value="PC_trans"/>
</dbReference>
<evidence type="ECO:0000256" key="11">
    <source>
        <dbReference type="ARBA" id="ARBA00023209"/>
    </source>
</evidence>
<keyword evidence="6 13" id="KW-0812">Transmembrane</keyword>
<keyword evidence="4" id="KW-0444">Lipid biosynthesis</keyword>
<reference evidence="14" key="1">
    <citation type="submission" date="2009-10" db="EMBL/GenBank/DDBJ databases">
        <title>Diversity of trophic interactions inside an arsenic-rich microbial ecosystem.</title>
        <authorList>
            <person name="Bertin P.N."/>
            <person name="Heinrich-Salmeron A."/>
            <person name="Pelletier E."/>
            <person name="Goulhen-Chollet F."/>
            <person name="Arsene-Ploetze F."/>
            <person name="Gallien S."/>
            <person name="Calteau A."/>
            <person name="Vallenet D."/>
            <person name="Casiot C."/>
            <person name="Chane-Woon-Ming B."/>
            <person name="Giloteaux L."/>
            <person name="Barakat M."/>
            <person name="Bonnefoy V."/>
            <person name="Bruneel O."/>
            <person name="Chandler M."/>
            <person name="Cleiss J."/>
            <person name="Duran R."/>
            <person name="Elbaz-Poulichet F."/>
            <person name="Fonknechten N."/>
            <person name="Lauga B."/>
            <person name="Mornico D."/>
            <person name="Ortet P."/>
            <person name="Schaeffer C."/>
            <person name="Siguier P."/>
            <person name="Alexander Thil Smith A."/>
            <person name="Van Dorsselaer A."/>
            <person name="Weissenbach J."/>
            <person name="Medigue C."/>
            <person name="Le Paslier D."/>
        </authorList>
    </citation>
    <scope>NUCLEOTIDE SEQUENCE</scope>
</reference>
<comment type="caution">
    <text evidence="14">The sequence shown here is derived from an EMBL/GenBank/DDBJ whole genome shotgun (WGS) entry which is preliminary data.</text>
</comment>
<dbReference type="EC" id="2.7.7.41" evidence="14"/>
<dbReference type="AlphaFoldDB" id="E6PS39"/>
<dbReference type="GO" id="GO:0004605">
    <property type="term" value="F:phosphatidate cytidylyltransferase activity"/>
    <property type="evidence" value="ECO:0007669"/>
    <property type="project" value="UniProtKB-EC"/>
</dbReference>
<feature type="transmembrane region" description="Helical" evidence="13">
    <location>
        <begin position="180"/>
        <end position="202"/>
    </location>
</feature>
<organism evidence="14">
    <name type="scientific">mine drainage metagenome</name>
    <dbReference type="NCBI Taxonomy" id="410659"/>
    <lineage>
        <taxon>unclassified sequences</taxon>
        <taxon>metagenomes</taxon>
        <taxon>ecological metagenomes</taxon>
    </lineage>
</organism>
<evidence type="ECO:0000256" key="8">
    <source>
        <dbReference type="ARBA" id="ARBA00022989"/>
    </source>
</evidence>
<feature type="transmembrane region" description="Helical" evidence="13">
    <location>
        <begin position="214"/>
        <end position="232"/>
    </location>
</feature>
<dbReference type="EMBL" id="CABM01000047">
    <property type="protein sequence ID" value="CBH97745.1"/>
    <property type="molecule type" value="Genomic_DNA"/>
</dbReference>
<accession>E6PS39</accession>
<gene>
    <name evidence="14" type="ORF">CARN2_3220</name>
</gene>
<evidence type="ECO:0000256" key="2">
    <source>
        <dbReference type="ARBA" id="ARBA00010185"/>
    </source>
</evidence>
<evidence type="ECO:0000256" key="5">
    <source>
        <dbReference type="ARBA" id="ARBA00022679"/>
    </source>
</evidence>
<evidence type="ECO:0000256" key="12">
    <source>
        <dbReference type="ARBA" id="ARBA00023264"/>
    </source>
</evidence>
<evidence type="ECO:0000313" key="14">
    <source>
        <dbReference type="EMBL" id="CBH97745.1"/>
    </source>
</evidence>
<evidence type="ECO:0000256" key="10">
    <source>
        <dbReference type="ARBA" id="ARBA00023136"/>
    </source>
</evidence>
<dbReference type="PANTHER" id="PTHR46382">
    <property type="entry name" value="PHOSPHATIDATE CYTIDYLYLTRANSFERASE"/>
    <property type="match status" value="1"/>
</dbReference>
<keyword evidence="12" id="KW-1208">Phospholipid metabolism</keyword>
<keyword evidence="8 13" id="KW-1133">Transmembrane helix</keyword>
<feature type="transmembrane region" description="Helical" evidence="13">
    <location>
        <begin position="110"/>
        <end position="135"/>
    </location>
</feature>
<feature type="transmembrane region" description="Helical" evidence="13">
    <location>
        <begin position="6"/>
        <end position="35"/>
    </location>
</feature>
<keyword evidence="9" id="KW-0443">Lipid metabolism</keyword>
<dbReference type="PROSITE" id="PS01315">
    <property type="entry name" value="CDS"/>
    <property type="match status" value="1"/>
</dbReference>
<feature type="transmembrane region" description="Helical" evidence="13">
    <location>
        <begin position="141"/>
        <end position="159"/>
    </location>
</feature>
<keyword evidence="5 14" id="KW-0808">Transferase</keyword>
<keyword evidence="7 14" id="KW-0548">Nucleotidyltransferase</keyword>
<dbReference type="Pfam" id="PF01148">
    <property type="entry name" value="CTP_transf_1"/>
    <property type="match status" value="1"/>
</dbReference>